<dbReference type="GO" id="GO:0016562">
    <property type="term" value="P:protein import into peroxisome matrix, receptor recycling"/>
    <property type="evidence" value="ECO:0007669"/>
    <property type="project" value="EnsemblFungi"/>
</dbReference>
<dbReference type="EMBL" id="KV453841">
    <property type="protein sequence ID" value="ODV91517.1"/>
    <property type="molecule type" value="Genomic_DNA"/>
</dbReference>
<dbReference type="OrthoDB" id="5553750at2759"/>
<evidence type="ECO:0000256" key="9">
    <source>
        <dbReference type="ARBA" id="ARBA00034920"/>
    </source>
</evidence>
<dbReference type="GO" id="GO:0043335">
    <property type="term" value="P:protein unfolding"/>
    <property type="evidence" value="ECO:0007669"/>
    <property type="project" value="EnsemblFungi"/>
</dbReference>
<dbReference type="InterPro" id="IPR047533">
    <property type="entry name" value="RecA-like_PEX6_r2"/>
</dbReference>
<dbReference type="GO" id="GO:0005829">
    <property type="term" value="C:cytosol"/>
    <property type="evidence" value="ECO:0007669"/>
    <property type="project" value="EnsemblFungi"/>
</dbReference>
<keyword evidence="4" id="KW-0547">Nucleotide-binding</keyword>
<dbReference type="GO" id="GO:0140318">
    <property type="term" value="F:protein transporter activity"/>
    <property type="evidence" value="ECO:0007669"/>
    <property type="project" value="EnsemblFungi"/>
</dbReference>
<keyword evidence="6" id="KW-0067">ATP-binding</keyword>
<dbReference type="Gene3D" id="1.10.8.60">
    <property type="match status" value="1"/>
</dbReference>
<evidence type="ECO:0000313" key="13">
    <source>
        <dbReference type="Proteomes" id="UP000095023"/>
    </source>
</evidence>
<keyword evidence="7" id="KW-0472">Membrane</keyword>
<proteinExistence type="inferred from homology"/>
<dbReference type="InterPro" id="IPR003960">
    <property type="entry name" value="ATPase_AAA_CS"/>
</dbReference>
<evidence type="ECO:0000256" key="8">
    <source>
        <dbReference type="ARBA" id="ARBA00034811"/>
    </source>
</evidence>
<evidence type="ECO:0000256" key="2">
    <source>
        <dbReference type="ARBA" id="ARBA00006914"/>
    </source>
</evidence>
<gene>
    <name evidence="12" type="ORF">CANCADRAFT_11627</name>
</gene>
<evidence type="ECO:0000313" key="12">
    <source>
        <dbReference type="EMBL" id="ODV91517.1"/>
    </source>
</evidence>
<name>A0A1E4TIH5_9ASCO</name>
<feature type="non-terminal residue" evidence="12">
    <location>
        <position position="706"/>
    </location>
</feature>
<dbReference type="FunFam" id="1.10.8.60:FF:000039">
    <property type="entry name" value="peroxisome biogenesis factor 6"/>
    <property type="match status" value="1"/>
</dbReference>
<reference evidence="13" key="1">
    <citation type="submission" date="2016-02" db="EMBL/GenBank/DDBJ databases">
        <title>Comparative genomics of biotechnologically important yeasts.</title>
        <authorList>
            <consortium name="DOE Joint Genome Institute"/>
            <person name="Riley R."/>
            <person name="Haridas S."/>
            <person name="Wolfe K.H."/>
            <person name="Lopes M.R."/>
            <person name="Hittinger C.T."/>
            <person name="Goker M."/>
            <person name="Salamov A."/>
            <person name="Wisecaver J."/>
            <person name="Long T.M."/>
            <person name="Aerts A.L."/>
            <person name="Barry K."/>
            <person name="Choi C."/>
            <person name="Clum A."/>
            <person name="Coughlan A.Y."/>
            <person name="Deshpande S."/>
            <person name="Douglass A.P."/>
            <person name="Hanson S.J."/>
            <person name="Klenk H.-P."/>
            <person name="Labutti K."/>
            <person name="Lapidus A."/>
            <person name="Lindquist E."/>
            <person name="Lipzen A."/>
            <person name="Meier-Kolthoff J.P."/>
            <person name="Ohm R.A."/>
            <person name="Otillar R.P."/>
            <person name="Pangilinan J."/>
            <person name="Peng Y."/>
            <person name="Rokas A."/>
            <person name="Rosa C.A."/>
            <person name="Scheuner C."/>
            <person name="Sibirny A.A."/>
            <person name="Slot J.C."/>
            <person name="Stielow J.B."/>
            <person name="Sun H."/>
            <person name="Kurtzman C.P."/>
            <person name="Blackwell M."/>
            <person name="Jeffries T.W."/>
            <person name="Grigoriev I.V."/>
        </authorList>
    </citation>
    <scope>NUCLEOTIDE SEQUENCE [LARGE SCALE GENOMIC DNA]</scope>
    <source>
        <strain evidence="13">NRRL Y-17796</strain>
    </source>
</reference>
<evidence type="ECO:0000259" key="11">
    <source>
        <dbReference type="SMART" id="SM00382"/>
    </source>
</evidence>
<dbReference type="Proteomes" id="UP000095023">
    <property type="component" value="Unassembled WGS sequence"/>
</dbReference>
<comment type="catalytic activity">
    <reaction evidence="10">
        <text>ATP + H2O = ADP + phosphate + H(+)</text>
        <dbReference type="Rhea" id="RHEA:13065"/>
        <dbReference type="ChEBI" id="CHEBI:15377"/>
        <dbReference type="ChEBI" id="CHEBI:15378"/>
        <dbReference type="ChEBI" id="CHEBI:30616"/>
        <dbReference type="ChEBI" id="CHEBI:43474"/>
        <dbReference type="ChEBI" id="CHEBI:456216"/>
    </reaction>
    <physiologicalReaction direction="left-to-right" evidence="10">
        <dbReference type="Rhea" id="RHEA:13066"/>
    </physiologicalReaction>
</comment>
<feature type="domain" description="AAA+ ATPase" evidence="11">
    <location>
        <begin position="442"/>
        <end position="582"/>
    </location>
</feature>
<dbReference type="GO" id="GO:0005524">
    <property type="term" value="F:ATP binding"/>
    <property type="evidence" value="ECO:0007669"/>
    <property type="project" value="UniProtKB-KW"/>
</dbReference>
<dbReference type="Pfam" id="PF00004">
    <property type="entry name" value="AAA"/>
    <property type="match status" value="2"/>
</dbReference>
<evidence type="ECO:0000256" key="3">
    <source>
        <dbReference type="ARBA" id="ARBA00022593"/>
    </source>
</evidence>
<evidence type="ECO:0000256" key="6">
    <source>
        <dbReference type="ARBA" id="ARBA00022840"/>
    </source>
</evidence>
<dbReference type="GO" id="GO:0016887">
    <property type="term" value="F:ATP hydrolysis activity"/>
    <property type="evidence" value="ECO:0007669"/>
    <property type="project" value="EnsemblFungi"/>
</dbReference>
<dbReference type="Gene3D" id="3.40.50.300">
    <property type="entry name" value="P-loop containing nucleotide triphosphate hydrolases"/>
    <property type="match status" value="2"/>
</dbReference>
<evidence type="ECO:0000256" key="10">
    <source>
        <dbReference type="ARBA" id="ARBA00048778"/>
    </source>
</evidence>
<evidence type="ECO:0000256" key="5">
    <source>
        <dbReference type="ARBA" id="ARBA00022801"/>
    </source>
</evidence>
<dbReference type="CDD" id="cd19527">
    <property type="entry name" value="RecA-like_PEX6_r2"/>
    <property type="match status" value="1"/>
</dbReference>
<evidence type="ECO:0000256" key="7">
    <source>
        <dbReference type="ARBA" id="ARBA00023136"/>
    </source>
</evidence>
<keyword evidence="3" id="KW-0962">Peroxisome biogenesis</keyword>
<dbReference type="GO" id="GO:0005778">
    <property type="term" value="C:peroxisomal membrane"/>
    <property type="evidence" value="ECO:0007669"/>
    <property type="project" value="TreeGrafter"/>
</dbReference>
<dbReference type="FunFam" id="3.40.50.300:FF:000109">
    <property type="entry name" value="Peroxisomal biogenesis factor 6"/>
    <property type="match status" value="1"/>
</dbReference>
<dbReference type="InterPro" id="IPR050168">
    <property type="entry name" value="AAA_ATPase_domain"/>
</dbReference>
<evidence type="ECO:0000256" key="1">
    <source>
        <dbReference type="ARBA" id="ARBA00004370"/>
    </source>
</evidence>
<dbReference type="InterPro" id="IPR056995">
    <property type="entry name" value="PEX6_4th_dom"/>
</dbReference>
<feature type="non-terminal residue" evidence="12">
    <location>
        <position position="1"/>
    </location>
</feature>
<accession>A0A1E4TIH5</accession>
<sequence>AKEVTIMRVCSYLSSERVYQSSYLAGLRSFFESESRVVHSGDLIPIPIDTKLSPGTVSANPAFDQLAYDALLSKSPYSEPDAIVWFKIASNSTDGSETLVDPNQTRLVQSGSEDCLQPPSFEVPFRSYYGLPAYPEYLVKSNVGRYLQNLLQASSLRGLVPSILVHSSKRGVGKATLVRSVAASLGLHVAEISAYDVLGDTDAKTFGSLKAKIERAEACAHNIVLITHIEALAKESPSGASPEDGSRFSDIVKNSGVVIIGTVVEPDSLPDTARSSFKFELQIPVPGAQERQKCFEFLLADGLQVAGSMKNLTSTNKAGIIRFGIAPDVLLSDLALQSAGLTPMDLRAIVEVAQCKSIEKGESFNIEDAQLLNGGVFTLSAADFFDAISEARQKYSDSIGAPRIPNVQWADVGGMGDVKKDILDTIELPLKHPQLFASGVKKRSGILFYGPPGTGKTLLAKAIATSFSLNFFSVKGPELLNMYIGESEANVRHVFQRARDSRPCVVFFDELDSVAPKRGNQGDSGGVMDRIVSQLLAELDGMSNDSEGGVFVVGATNRPDLLDPALLRPGRFDKMVYLGTASTRDQQAKILEALTRKFRLEEGLKMTDIAEMCAYSYTGADFYALCSDAMLNAMTRTAEEVDQKVKEFNAGREKPVSTRWWFEHACDDDLEVEVTKQDFKRAHDALVPSVSSEELAHYARMKELFE</sequence>
<dbReference type="SUPFAM" id="SSF52540">
    <property type="entry name" value="P-loop containing nucleoside triphosphate hydrolases"/>
    <property type="match status" value="2"/>
</dbReference>
<dbReference type="PANTHER" id="PTHR23077:SF9">
    <property type="entry name" value="PEROXISOMAL ATPASE PEX6"/>
    <property type="match status" value="1"/>
</dbReference>
<dbReference type="Pfam" id="PF23315">
    <property type="entry name" value="PEX6_4th"/>
    <property type="match status" value="1"/>
</dbReference>
<organism evidence="12 13">
    <name type="scientific">Tortispora caseinolytica NRRL Y-17796</name>
    <dbReference type="NCBI Taxonomy" id="767744"/>
    <lineage>
        <taxon>Eukaryota</taxon>
        <taxon>Fungi</taxon>
        <taxon>Dikarya</taxon>
        <taxon>Ascomycota</taxon>
        <taxon>Saccharomycotina</taxon>
        <taxon>Trigonopsidomycetes</taxon>
        <taxon>Trigonopsidales</taxon>
        <taxon>Trigonopsidaceae</taxon>
        <taxon>Tortispora</taxon>
    </lineage>
</organism>
<feature type="domain" description="AAA+ ATPase" evidence="11">
    <location>
        <begin position="159"/>
        <end position="287"/>
    </location>
</feature>
<evidence type="ECO:0000256" key="4">
    <source>
        <dbReference type="ARBA" id="ARBA00022741"/>
    </source>
</evidence>
<dbReference type="InterPro" id="IPR003593">
    <property type="entry name" value="AAA+_ATPase"/>
</dbReference>
<dbReference type="PANTHER" id="PTHR23077">
    <property type="entry name" value="AAA-FAMILY ATPASE"/>
    <property type="match status" value="1"/>
</dbReference>
<comment type="similarity">
    <text evidence="2">Belongs to the AAA ATPase family.</text>
</comment>
<comment type="subcellular location">
    <subcellularLocation>
        <location evidence="1">Membrane</location>
    </subcellularLocation>
</comment>
<dbReference type="InterPro" id="IPR003959">
    <property type="entry name" value="ATPase_AAA_core"/>
</dbReference>
<keyword evidence="13" id="KW-1185">Reference proteome</keyword>
<protein>
    <recommendedName>
        <fullName evidence="8">Peroxisomal ATPase PEX6</fullName>
    </recommendedName>
    <alternativeName>
        <fullName evidence="9">Peroxin-6</fullName>
    </alternativeName>
</protein>
<dbReference type="AlphaFoldDB" id="A0A1E4TIH5"/>
<dbReference type="SMART" id="SM00382">
    <property type="entry name" value="AAA"/>
    <property type="match status" value="2"/>
</dbReference>
<dbReference type="PROSITE" id="PS00674">
    <property type="entry name" value="AAA"/>
    <property type="match status" value="1"/>
</dbReference>
<dbReference type="GO" id="GO:1904949">
    <property type="term" value="C:ATPase complex"/>
    <property type="evidence" value="ECO:0007669"/>
    <property type="project" value="EnsemblFungi"/>
</dbReference>
<dbReference type="InterPro" id="IPR027417">
    <property type="entry name" value="P-loop_NTPase"/>
</dbReference>
<keyword evidence="5" id="KW-0378">Hydrolase</keyword>